<name>A0AAN8Q2I4_PATCE</name>
<accession>A0AAN8Q2I4</accession>
<dbReference type="AlphaFoldDB" id="A0AAN8Q2I4"/>
<dbReference type="InterPro" id="IPR043504">
    <property type="entry name" value="Peptidase_S1_PA_chymotrypsin"/>
</dbReference>
<gene>
    <name evidence="1" type="ORF">SNE40_001086</name>
</gene>
<evidence type="ECO:0008006" key="3">
    <source>
        <dbReference type="Google" id="ProtNLM"/>
    </source>
</evidence>
<dbReference type="Proteomes" id="UP001347796">
    <property type="component" value="Unassembled WGS sequence"/>
</dbReference>
<sequence length="356" mass="40670">MDTPEFKVEIATSSEAGYSGEENCSKNSKKQHDSYILFNNLQVGDLGPYSDVDLFMYIKYMGSRTVRVTVYSEDRTQFEHATGFICKRNGEVYVVTNSHVINSELKAENCTIDFNYEDEGGTNTITTRGTKLRHVNPKRDYCQIEFDTGPVRHITDAILDLWNYNVWVRFPGTREEEKYYILKMDDGFVLQTTSLLNHEELPEQPIEVRFNDNSVSQITEIYKRTPDYDYVKFSPVPLWLISFHQAVLPVLNINGDKAISVISISHPHGLPKKVSIGEQLDEGDNGYDLYHSATTCFGSSGSPVFRIGIKDIGKFPRTMLYTHYEGAALHEYNHKSIISGNYNKATLNTRRPNRKP</sequence>
<evidence type="ECO:0000313" key="1">
    <source>
        <dbReference type="EMBL" id="KAK6195716.1"/>
    </source>
</evidence>
<keyword evidence="2" id="KW-1185">Reference proteome</keyword>
<proteinExistence type="predicted"/>
<comment type="caution">
    <text evidence="1">The sequence shown here is derived from an EMBL/GenBank/DDBJ whole genome shotgun (WGS) entry which is preliminary data.</text>
</comment>
<dbReference type="EMBL" id="JAZGQO010000001">
    <property type="protein sequence ID" value="KAK6195716.1"/>
    <property type="molecule type" value="Genomic_DNA"/>
</dbReference>
<dbReference type="SUPFAM" id="SSF50494">
    <property type="entry name" value="Trypsin-like serine proteases"/>
    <property type="match status" value="1"/>
</dbReference>
<protein>
    <recommendedName>
        <fullName evidence="3">Serine protease</fullName>
    </recommendedName>
</protein>
<dbReference type="Gene3D" id="2.40.10.10">
    <property type="entry name" value="Trypsin-like serine proteases"/>
    <property type="match status" value="1"/>
</dbReference>
<dbReference type="InterPro" id="IPR009003">
    <property type="entry name" value="Peptidase_S1_PA"/>
</dbReference>
<evidence type="ECO:0000313" key="2">
    <source>
        <dbReference type="Proteomes" id="UP001347796"/>
    </source>
</evidence>
<reference evidence="1 2" key="1">
    <citation type="submission" date="2024-01" db="EMBL/GenBank/DDBJ databases">
        <title>The genome of the rayed Mediterranean limpet Patella caerulea (Linnaeus, 1758).</title>
        <authorList>
            <person name="Anh-Thu Weber A."/>
            <person name="Halstead-Nussloch G."/>
        </authorList>
    </citation>
    <scope>NUCLEOTIDE SEQUENCE [LARGE SCALE GENOMIC DNA]</scope>
    <source>
        <strain evidence="1">AATW-2023a</strain>
        <tissue evidence="1">Whole specimen</tissue>
    </source>
</reference>
<organism evidence="1 2">
    <name type="scientific">Patella caerulea</name>
    <name type="common">Rayed Mediterranean limpet</name>
    <dbReference type="NCBI Taxonomy" id="87958"/>
    <lineage>
        <taxon>Eukaryota</taxon>
        <taxon>Metazoa</taxon>
        <taxon>Spiralia</taxon>
        <taxon>Lophotrochozoa</taxon>
        <taxon>Mollusca</taxon>
        <taxon>Gastropoda</taxon>
        <taxon>Patellogastropoda</taxon>
        <taxon>Patelloidea</taxon>
        <taxon>Patellidae</taxon>
        <taxon>Patella</taxon>
    </lineage>
</organism>